<dbReference type="AlphaFoldDB" id="A0A4Q7N887"/>
<keyword evidence="4" id="KW-1185">Reference proteome</keyword>
<keyword evidence="2" id="KW-0732">Signal</keyword>
<dbReference type="InterPro" id="IPR042100">
    <property type="entry name" value="Bug_dom1"/>
</dbReference>
<reference evidence="3 4" key="1">
    <citation type="submission" date="2019-02" db="EMBL/GenBank/DDBJ databases">
        <title>Genomic Encyclopedia of Type Strains, Phase IV (KMG-IV): sequencing the most valuable type-strain genomes for metagenomic binning, comparative biology and taxonomic classification.</title>
        <authorList>
            <person name="Goeker M."/>
        </authorList>
    </citation>
    <scope>NUCLEOTIDE SEQUENCE [LARGE SCALE GENOMIC DNA]</scope>
    <source>
        <strain evidence="3 4">K24</strain>
    </source>
</reference>
<dbReference type="InterPro" id="IPR006311">
    <property type="entry name" value="TAT_signal"/>
</dbReference>
<dbReference type="EMBL" id="SGXC01000003">
    <property type="protein sequence ID" value="RZS78305.1"/>
    <property type="molecule type" value="Genomic_DNA"/>
</dbReference>
<organism evidence="3 4">
    <name type="scientific">Pigmentiphaga kullae</name>
    <dbReference type="NCBI Taxonomy" id="151784"/>
    <lineage>
        <taxon>Bacteria</taxon>
        <taxon>Pseudomonadati</taxon>
        <taxon>Pseudomonadota</taxon>
        <taxon>Betaproteobacteria</taxon>
        <taxon>Burkholderiales</taxon>
        <taxon>Alcaligenaceae</taxon>
        <taxon>Pigmentiphaga</taxon>
    </lineage>
</organism>
<dbReference type="OrthoDB" id="8678477at2"/>
<dbReference type="PANTHER" id="PTHR42928">
    <property type="entry name" value="TRICARBOXYLATE-BINDING PROTEIN"/>
    <property type="match status" value="1"/>
</dbReference>
<dbReference type="PROSITE" id="PS51318">
    <property type="entry name" value="TAT"/>
    <property type="match status" value="1"/>
</dbReference>
<sequence>MNRTTRRTFLHTSLAVAGLAGAAALTSPAHAQGDYPSRTITIVVPHAPGGAVDNTARLFADKLKDELKQSIVVENRAGASGMIGAAYVARAEPDGYTLYFNASIHSINPLLYKKDIKFDAVKDFAPVSMLAQGALIFSVHPQVPAQNVQEFVSVLKANPTKYTFATSGFGSAGHLSSALFLHDTHLTGDIPIVLYKGAAPALQDLVGGQVSAMMDPMLSSLPHVKAGKLRALAVTGRERSPLLPDVPTMREAGFKDFEFYSWYGLWAPAKVPAPILKKLDAAAAKIMASTEMKARLSSLGFESAYKNSADFAKYIDSEMARYQKIIDAAKITVE</sequence>
<dbReference type="NCBIfam" id="TIGR01409">
    <property type="entry name" value="TAT_signal_seq"/>
    <property type="match status" value="1"/>
</dbReference>
<protein>
    <submittedName>
        <fullName evidence="3">Secreted protein</fullName>
    </submittedName>
</protein>
<accession>A0A4Q7N887</accession>
<gene>
    <name evidence="3" type="ORF">EV675_4949</name>
</gene>
<dbReference type="SUPFAM" id="SSF53850">
    <property type="entry name" value="Periplasmic binding protein-like II"/>
    <property type="match status" value="1"/>
</dbReference>
<comment type="similarity">
    <text evidence="1">Belongs to the UPF0065 (bug) family.</text>
</comment>
<evidence type="ECO:0000313" key="3">
    <source>
        <dbReference type="EMBL" id="RZS78305.1"/>
    </source>
</evidence>
<dbReference type="CDD" id="cd13578">
    <property type="entry name" value="PBP2_Bug27"/>
    <property type="match status" value="1"/>
</dbReference>
<evidence type="ECO:0000256" key="1">
    <source>
        <dbReference type="ARBA" id="ARBA00006987"/>
    </source>
</evidence>
<dbReference type="Gene3D" id="3.40.190.10">
    <property type="entry name" value="Periplasmic binding protein-like II"/>
    <property type="match status" value="1"/>
</dbReference>
<dbReference type="RefSeq" id="WP_130360976.1">
    <property type="nucleotide sequence ID" value="NZ_SGXC01000003.1"/>
</dbReference>
<comment type="caution">
    <text evidence="3">The sequence shown here is derived from an EMBL/GenBank/DDBJ whole genome shotgun (WGS) entry which is preliminary data.</text>
</comment>
<dbReference type="Pfam" id="PF03401">
    <property type="entry name" value="TctC"/>
    <property type="match status" value="1"/>
</dbReference>
<dbReference type="InterPro" id="IPR019546">
    <property type="entry name" value="TAT_signal_bac_arc"/>
</dbReference>
<evidence type="ECO:0000313" key="4">
    <source>
        <dbReference type="Proteomes" id="UP000292445"/>
    </source>
</evidence>
<proteinExistence type="inferred from homology"/>
<dbReference type="PIRSF" id="PIRSF017082">
    <property type="entry name" value="YflP"/>
    <property type="match status" value="1"/>
</dbReference>
<feature type="signal peptide" evidence="2">
    <location>
        <begin position="1"/>
        <end position="31"/>
    </location>
</feature>
<dbReference type="PANTHER" id="PTHR42928:SF5">
    <property type="entry name" value="BLR1237 PROTEIN"/>
    <property type="match status" value="1"/>
</dbReference>
<feature type="chain" id="PRO_5020776599" evidence="2">
    <location>
        <begin position="32"/>
        <end position="334"/>
    </location>
</feature>
<name>A0A4Q7N887_9BURK</name>
<evidence type="ECO:0000256" key="2">
    <source>
        <dbReference type="SAM" id="SignalP"/>
    </source>
</evidence>
<dbReference type="InterPro" id="IPR005064">
    <property type="entry name" value="BUG"/>
</dbReference>
<dbReference type="Proteomes" id="UP000292445">
    <property type="component" value="Unassembled WGS sequence"/>
</dbReference>
<dbReference type="Gene3D" id="3.40.190.150">
    <property type="entry name" value="Bordetella uptake gene, domain 1"/>
    <property type="match status" value="1"/>
</dbReference>